<evidence type="ECO:0000256" key="4">
    <source>
        <dbReference type="ARBA" id="ARBA00022692"/>
    </source>
</evidence>
<evidence type="ECO:0000256" key="5">
    <source>
        <dbReference type="ARBA" id="ARBA00022989"/>
    </source>
</evidence>
<dbReference type="InterPro" id="IPR008910">
    <property type="entry name" value="MSC_TM_helix"/>
</dbReference>
<dbReference type="InterPro" id="IPR045275">
    <property type="entry name" value="MscS_archaea/bacteria_type"/>
</dbReference>
<dbReference type="PANTHER" id="PTHR30221">
    <property type="entry name" value="SMALL-CONDUCTANCE MECHANOSENSITIVE CHANNEL"/>
    <property type="match status" value="1"/>
</dbReference>
<dbReference type="InterPro" id="IPR011014">
    <property type="entry name" value="MscS_channel_TM-2"/>
</dbReference>
<dbReference type="AlphaFoldDB" id="A0A1Y5U3R6"/>
<dbReference type="SUPFAM" id="SSF50182">
    <property type="entry name" value="Sm-like ribonucleoproteins"/>
    <property type="match status" value="1"/>
</dbReference>
<dbReference type="PANTHER" id="PTHR30221:SF1">
    <property type="entry name" value="SMALL-CONDUCTANCE MECHANOSENSITIVE CHANNEL"/>
    <property type="match status" value="1"/>
</dbReference>
<keyword evidence="6 7" id="KW-0472">Membrane</keyword>
<keyword evidence="5 7" id="KW-1133">Transmembrane helix</keyword>
<keyword evidence="7" id="KW-0406">Ion transport</keyword>
<evidence type="ECO:0000256" key="1">
    <source>
        <dbReference type="ARBA" id="ARBA00004651"/>
    </source>
</evidence>
<feature type="transmembrane region" description="Helical" evidence="7">
    <location>
        <begin position="20"/>
        <end position="43"/>
    </location>
</feature>
<dbReference type="Pfam" id="PF05552">
    <property type="entry name" value="MS_channel_1st_1"/>
    <property type="match status" value="1"/>
</dbReference>
<dbReference type="GO" id="GO:0005886">
    <property type="term" value="C:plasma membrane"/>
    <property type="evidence" value="ECO:0007669"/>
    <property type="project" value="UniProtKB-SubCell"/>
</dbReference>
<dbReference type="InterPro" id="IPR010920">
    <property type="entry name" value="LSM_dom_sf"/>
</dbReference>
<protein>
    <recommendedName>
        <fullName evidence="7">Small-conductance mechanosensitive channel</fullName>
    </recommendedName>
</protein>
<organism evidence="11 12">
    <name type="scientific">Oceanibacterium hippocampi</name>
    <dbReference type="NCBI Taxonomy" id="745714"/>
    <lineage>
        <taxon>Bacteria</taxon>
        <taxon>Pseudomonadati</taxon>
        <taxon>Pseudomonadota</taxon>
        <taxon>Alphaproteobacteria</taxon>
        <taxon>Sneathiellales</taxon>
        <taxon>Sneathiellaceae</taxon>
        <taxon>Oceanibacterium</taxon>
    </lineage>
</organism>
<evidence type="ECO:0000313" key="12">
    <source>
        <dbReference type="Proteomes" id="UP000193200"/>
    </source>
</evidence>
<feature type="domain" description="Mechanosensitive ion channel MscS C-terminal" evidence="9">
    <location>
        <begin position="185"/>
        <end position="267"/>
    </location>
</feature>
<dbReference type="InParanoid" id="A0A1Y5U3R6"/>
<evidence type="ECO:0000259" key="10">
    <source>
        <dbReference type="Pfam" id="PF21088"/>
    </source>
</evidence>
<keyword evidence="7" id="KW-0407">Ion channel</keyword>
<keyword evidence="3" id="KW-1003">Cell membrane</keyword>
<dbReference type="InterPro" id="IPR011066">
    <property type="entry name" value="MscS_channel_C_sf"/>
</dbReference>
<keyword evidence="4 7" id="KW-0812">Transmembrane</keyword>
<dbReference type="FunCoup" id="A0A1Y5U3R6">
    <property type="interactions" value="244"/>
</dbReference>
<evidence type="ECO:0000256" key="7">
    <source>
        <dbReference type="RuleBase" id="RU369025"/>
    </source>
</evidence>
<evidence type="ECO:0000256" key="2">
    <source>
        <dbReference type="ARBA" id="ARBA00008017"/>
    </source>
</evidence>
<sequence length="286" mass="30826">MNNMDDLNDKAQAIWEMVLATITTYGLSVLGAIVILILGLWIAGVLQRTVLSACRRSKRVDETLSVFLSSLTKYLVIAFTVIAVLSEFGVQTASLIALLGAAGLAIGLALQGTLSHIAAGVMLLLFRPFKVGDYIEGGGQAGTVKSISLFTTELATPDNVQIIVPNGEMWGTAVKNYSHHATRRIDIPVGIGYGDDIDAAMKTLKELAEADSRVLKDPAPMLAVNALGASSVDLIVRVWCNAGDYWPLRFDLNKTVKQRLDREGIEIPFPQRTVHLISESESASES</sequence>
<feature type="domain" description="Mechanosensitive ion channel MscS" evidence="8">
    <location>
        <begin position="113"/>
        <end position="179"/>
    </location>
</feature>
<evidence type="ECO:0000259" key="8">
    <source>
        <dbReference type="Pfam" id="PF00924"/>
    </source>
</evidence>
<evidence type="ECO:0000256" key="3">
    <source>
        <dbReference type="ARBA" id="ARBA00022475"/>
    </source>
</evidence>
<dbReference type="EMBL" id="FWFR01000004">
    <property type="protein sequence ID" value="SLN76129.1"/>
    <property type="molecule type" value="Genomic_DNA"/>
</dbReference>
<gene>
    <name evidence="11" type="primary">mscS_3</name>
    <name evidence="11" type="ORF">OCH7691_04047</name>
</gene>
<dbReference type="GO" id="GO:0008381">
    <property type="term" value="F:mechanosensitive monoatomic ion channel activity"/>
    <property type="evidence" value="ECO:0007669"/>
    <property type="project" value="InterPro"/>
</dbReference>
<comment type="function">
    <text evidence="7">Mechanosensitive channel that participates in the regulation of osmotic pressure changes within the cell, opening in response to stretch forces in the membrane lipid bilayer, without the need for other proteins. Contributes to normal resistance to hypoosmotic shock. Forms an ion channel of 1.0 nanosiemens conductance with a slight preference for anions.</text>
</comment>
<reference evidence="11 12" key="1">
    <citation type="submission" date="2017-03" db="EMBL/GenBank/DDBJ databases">
        <authorList>
            <person name="Afonso C.L."/>
            <person name="Miller P.J."/>
            <person name="Scott M.A."/>
            <person name="Spackman E."/>
            <person name="Goraichik I."/>
            <person name="Dimitrov K.M."/>
            <person name="Suarez D.L."/>
            <person name="Swayne D.E."/>
        </authorList>
    </citation>
    <scope>NUCLEOTIDE SEQUENCE [LARGE SCALE GENOMIC DNA]</scope>
    <source>
        <strain evidence="11 12">CECT 7691</strain>
    </source>
</reference>
<evidence type="ECO:0000256" key="6">
    <source>
        <dbReference type="ARBA" id="ARBA00023136"/>
    </source>
</evidence>
<dbReference type="Pfam" id="PF00924">
    <property type="entry name" value="MS_channel_2nd"/>
    <property type="match status" value="1"/>
</dbReference>
<dbReference type="Gene3D" id="1.10.287.1260">
    <property type="match status" value="1"/>
</dbReference>
<feature type="transmembrane region" description="Helical" evidence="7">
    <location>
        <begin position="64"/>
        <end position="85"/>
    </location>
</feature>
<dbReference type="Gene3D" id="2.30.30.60">
    <property type="match status" value="1"/>
</dbReference>
<dbReference type="Gene3D" id="3.30.70.100">
    <property type="match status" value="1"/>
</dbReference>
<dbReference type="InterPro" id="IPR023408">
    <property type="entry name" value="MscS_beta-dom_sf"/>
</dbReference>
<dbReference type="Proteomes" id="UP000193200">
    <property type="component" value="Unassembled WGS sequence"/>
</dbReference>
<name>A0A1Y5U3R6_9PROT</name>
<comment type="subunit">
    <text evidence="7">Homoheptamer.</text>
</comment>
<dbReference type="SUPFAM" id="SSF82689">
    <property type="entry name" value="Mechanosensitive channel protein MscS (YggB), C-terminal domain"/>
    <property type="match status" value="1"/>
</dbReference>
<keyword evidence="7" id="KW-0813">Transport</keyword>
<dbReference type="InterPro" id="IPR006685">
    <property type="entry name" value="MscS_channel_2nd"/>
</dbReference>
<accession>A0A1Y5U3R6</accession>
<feature type="domain" description="Mechanosensitive ion channel transmembrane helices 2/3" evidence="10">
    <location>
        <begin position="71"/>
        <end position="111"/>
    </location>
</feature>
<feature type="transmembrane region" description="Helical" evidence="7">
    <location>
        <begin position="97"/>
        <end position="126"/>
    </location>
</feature>
<comment type="subcellular location">
    <subcellularLocation>
        <location evidence="7">Cell inner membrane</location>
        <topology evidence="7">Multi-pass membrane protein</topology>
    </subcellularLocation>
    <subcellularLocation>
        <location evidence="1">Cell membrane</location>
        <topology evidence="1">Multi-pass membrane protein</topology>
    </subcellularLocation>
</comment>
<keyword evidence="12" id="KW-1185">Reference proteome</keyword>
<comment type="similarity">
    <text evidence="2 7">Belongs to the MscS (TC 1.A.23) family.</text>
</comment>
<keyword evidence="7" id="KW-0997">Cell inner membrane</keyword>
<dbReference type="SUPFAM" id="SSF82861">
    <property type="entry name" value="Mechanosensitive channel protein MscS (YggB), transmembrane region"/>
    <property type="match status" value="1"/>
</dbReference>
<comment type="caution">
    <text evidence="7">Lacks conserved residue(s) required for the propagation of feature annotation.</text>
</comment>
<evidence type="ECO:0000259" key="9">
    <source>
        <dbReference type="Pfam" id="PF21082"/>
    </source>
</evidence>
<dbReference type="InterPro" id="IPR049142">
    <property type="entry name" value="MS_channel_1st"/>
</dbReference>
<dbReference type="Pfam" id="PF21082">
    <property type="entry name" value="MS_channel_3rd"/>
    <property type="match status" value="1"/>
</dbReference>
<proteinExistence type="inferred from homology"/>
<dbReference type="InterPro" id="IPR049278">
    <property type="entry name" value="MS_channel_C"/>
</dbReference>
<evidence type="ECO:0000313" key="11">
    <source>
        <dbReference type="EMBL" id="SLN76129.1"/>
    </source>
</evidence>
<dbReference type="Pfam" id="PF21088">
    <property type="entry name" value="MS_channel_1st"/>
    <property type="match status" value="1"/>
</dbReference>